<proteinExistence type="predicted"/>
<evidence type="ECO:0000313" key="2">
    <source>
        <dbReference type="Proteomes" id="UP000239735"/>
    </source>
</evidence>
<dbReference type="AlphaFoldDB" id="A0A2N9L427"/>
<dbReference type="Proteomes" id="UP000239735">
    <property type="component" value="Unassembled WGS sequence"/>
</dbReference>
<dbReference type="EMBL" id="OKRB01000024">
    <property type="protein sequence ID" value="SPE18000.1"/>
    <property type="molecule type" value="Genomic_DNA"/>
</dbReference>
<evidence type="ECO:0000313" key="1">
    <source>
        <dbReference type="EMBL" id="SPE18000.1"/>
    </source>
</evidence>
<protein>
    <submittedName>
        <fullName evidence="1">Uncharacterized protein</fullName>
    </submittedName>
</protein>
<reference evidence="2" key="1">
    <citation type="submission" date="2018-02" db="EMBL/GenBank/DDBJ databases">
        <authorList>
            <person name="Hausmann B."/>
        </authorList>
    </citation>
    <scope>NUCLEOTIDE SEQUENCE [LARGE SCALE GENOMIC DNA]</scope>
    <source>
        <strain evidence="2">Peat soil MAG SbA5</strain>
    </source>
</reference>
<name>A0A2N9L427_9BACT</name>
<gene>
    <name evidence="1" type="ORF">SBA5_120076</name>
</gene>
<organism evidence="1 2">
    <name type="scientific">Candidatus Sulfuritelmatomonas gaucii</name>
    <dbReference type="NCBI Taxonomy" id="2043161"/>
    <lineage>
        <taxon>Bacteria</taxon>
        <taxon>Pseudomonadati</taxon>
        <taxon>Acidobacteriota</taxon>
        <taxon>Terriglobia</taxon>
        <taxon>Terriglobales</taxon>
        <taxon>Acidobacteriaceae</taxon>
        <taxon>Candidatus Sulfuritelmatomonas</taxon>
    </lineage>
</organism>
<sequence length="41" mass="4543">MEGRPEQLSGQVWSDFVILTNGLSFPTRHQPSEGGPETIFP</sequence>
<accession>A0A2N9L427</accession>